<dbReference type="EMBL" id="AWWV01009625">
    <property type="protein sequence ID" value="OMO85259.1"/>
    <property type="molecule type" value="Genomic_DNA"/>
</dbReference>
<dbReference type="AlphaFoldDB" id="A0A1R3IRP6"/>
<keyword evidence="1" id="KW-1133">Transmembrane helix</keyword>
<protein>
    <submittedName>
        <fullName evidence="2">Uncharacterized protein</fullName>
    </submittedName>
</protein>
<dbReference type="OMA" id="GLKEHRM"/>
<evidence type="ECO:0000256" key="1">
    <source>
        <dbReference type="SAM" id="Phobius"/>
    </source>
</evidence>
<dbReference type="OrthoDB" id="1708017at2759"/>
<feature type="transmembrane region" description="Helical" evidence="1">
    <location>
        <begin position="32"/>
        <end position="54"/>
    </location>
</feature>
<dbReference type="Gramene" id="OMO85259">
    <property type="protein sequence ID" value="OMO85259"/>
    <property type="gene ID" value="CCACVL1_10320"/>
</dbReference>
<reference evidence="2 3" key="1">
    <citation type="submission" date="2013-09" db="EMBL/GenBank/DDBJ databases">
        <title>Corchorus capsularis genome sequencing.</title>
        <authorList>
            <person name="Alam M."/>
            <person name="Haque M.S."/>
            <person name="Islam M.S."/>
            <person name="Emdad E.M."/>
            <person name="Islam M.M."/>
            <person name="Ahmed B."/>
            <person name="Halim A."/>
            <person name="Hossen Q.M.M."/>
            <person name="Hossain M.Z."/>
            <person name="Ahmed R."/>
            <person name="Khan M.M."/>
            <person name="Islam R."/>
            <person name="Rashid M.M."/>
            <person name="Khan S.A."/>
            <person name="Rahman M.S."/>
            <person name="Alam M."/>
        </authorList>
    </citation>
    <scope>NUCLEOTIDE SEQUENCE [LARGE SCALE GENOMIC DNA]</scope>
    <source>
        <strain evidence="3">cv. CVL-1</strain>
        <tissue evidence="2">Whole seedling</tissue>
    </source>
</reference>
<dbReference type="Proteomes" id="UP000188268">
    <property type="component" value="Unassembled WGS sequence"/>
</dbReference>
<gene>
    <name evidence="2" type="ORF">CCACVL1_10320</name>
</gene>
<keyword evidence="3" id="KW-1185">Reference proteome</keyword>
<comment type="caution">
    <text evidence="2">The sequence shown here is derived from an EMBL/GenBank/DDBJ whole genome shotgun (WGS) entry which is preliminary data.</text>
</comment>
<organism evidence="2 3">
    <name type="scientific">Corchorus capsularis</name>
    <name type="common">Jute</name>
    <dbReference type="NCBI Taxonomy" id="210143"/>
    <lineage>
        <taxon>Eukaryota</taxon>
        <taxon>Viridiplantae</taxon>
        <taxon>Streptophyta</taxon>
        <taxon>Embryophyta</taxon>
        <taxon>Tracheophyta</taxon>
        <taxon>Spermatophyta</taxon>
        <taxon>Magnoliopsida</taxon>
        <taxon>eudicotyledons</taxon>
        <taxon>Gunneridae</taxon>
        <taxon>Pentapetalae</taxon>
        <taxon>rosids</taxon>
        <taxon>malvids</taxon>
        <taxon>Malvales</taxon>
        <taxon>Malvaceae</taxon>
        <taxon>Grewioideae</taxon>
        <taxon>Apeibeae</taxon>
        <taxon>Corchorus</taxon>
    </lineage>
</organism>
<name>A0A1R3IRP6_COCAP</name>
<proteinExistence type="predicted"/>
<accession>A0A1R3IRP6</accession>
<keyword evidence="1" id="KW-0472">Membrane</keyword>
<keyword evidence="1" id="KW-0812">Transmembrane</keyword>
<evidence type="ECO:0000313" key="2">
    <source>
        <dbReference type="EMBL" id="OMO85259.1"/>
    </source>
</evidence>
<sequence length="229" mass="25926">MPQDPSILIPLSRRHSFPADHHRQKRQSLGALFAEIMFIFMIAIVPIVFLIMNYNSAAQQQGPQLQHDSFSVLNFHVSNSKLSATWELDLAFLSQGNGYEIQFSGIEGTIFYKEDIALAMTSWKPFDVGMKEQEKVHLKFVTSGNEGDQPIVENSVLRQIKEEQNNGTIRFSMRINTFVAYQNLGSLGKSSKPGYDSYCWDLIVRFSPKTGTGNLFGGDQKECQHKDQL</sequence>
<evidence type="ECO:0000313" key="3">
    <source>
        <dbReference type="Proteomes" id="UP000188268"/>
    </source>
</evidence>